<feature type="non-terminal residue" evidence="2">
    <location>
        <position position="99"/>
    </location>
</feature>
<dbReference type="PaxDb" id="6945-B7PIT2"/>
<proteinExistence type="predicted"/>
<dbReference type="InParanoid" id="B7PIT2"/>
<feature type="compositionally biased region" description="Pro residues" evidence="1">
    <location>
        <begin position="57"/>
        <end position="67"/>
    </location>
</feature>
<feature type="compositionally biased region" description="Low complexity" evidence="1">
    <location>
        <begin position="73"/>
        <end position="99"/>
    </location>
</feature>
<evidence type="ECO:0000256" key="1">
    <source>
        <dbReference type="SAM" id="MobiDB-lite"/>
    </source>
</evidence>
<sequence length="99" mass="10444">CVPMEGGYGRPLPPAPVDAYARASPSPPQFTSLDAPPPPPPPQQRGGNQLTPLDGRFPPPRGGPYPPRDVYRPPDSYQAPPYFAYGPRGGFPPRGAAPG</sequence>
<dbReference type="VEuPathDB" id="VectorBase:ISCW005094"/>
<feature type="non-terminal residue" evidence="2">
    <location>
        <position position="1"/>
    </location>
</feature>
<protein>
    <submittedName>
        <fullName evidence="2 3">Uncharacterized protein</fullName>
    </submittedName>
</protein>
<dbReference type="VEuPathDB" id="VectorBase:ISCP_010318"/>
<dbReference type="Proteomes" id="UP000001555">
    <property type="component" value="Unassembled WGS sequence"/>
</dbReference>
<evidence type="ECO:0000313" key="3">
    <source>
        <dbReference type="EnsemblMetazoa" id="ISCW005094-PA"/>
    </source>
</evidence>
<dbReference type="AlphaFoldDB" id="B7PIT2"/>
<feature type="region of interest" description="Disordered" evidence="1">
    <location>
        <begin position="1"/>
        <end position="99"/>
    </location>
</feature>
<dbReference type="EnsemblMetazoa" id="ISCW005094-RA">
    <property type="protein sequence ID" value="ISCW005094-PA"/>
    <property type="gene ID" value="ISCW005094"/>
</dbReference>
<evidence type="ECO:0000313" key="4">
    <source>
        <dbReference type="Proteomes" id="UP000001555"/>
    </source>
</evidence>
<dbReference type="EMBL" id="ABJB010946200">
    <property type="status" value="NOT_ANNOTATED_CDS"/>
    <property type="molecule type" value="Genomic_DNA"/>
</dbReference>
<name>B7PIT2_IXOSC</name>
<gene>
    <name evidence="2" type="ORF">IscW_ISCW005094</name>
</gene>
<organism>
    <name type="scientific">Ixodes scapularis</name>
    <name type="common">Black-legged tick</name>
    <name type="synonym">Deer tick</name>
    <dbReference type="NCBI Taxonomy" id="6945"/>
    <lineage>
        <taxon>Eukaryota</taxon>
        <taxon>Metazoa</taxon>
        <taxon>Ecdysozoa</taxon>
        <taxon>Arthropoda</taxon>
        <taxon>Chelicerata</taxon>
        <taxon>Arachnida</taxon>
        <taxon>Acari</taxon>
        <taxon>Parasitiformes</taxon>
        <taxon>Ixodida</taxon>
        <taxon>Ixodoidea</taxon>
        <taxon>Ixodidae</taxon>
        <taxon>Ixodinae</taxon>
        <taxon>Ixodes</taxon>
    </lineage>
</organism>
<dbReference type="OrthoDB" id="10055895at2759"/>
<dbReference type="HOGENOM" id="CLU_2326624_0_0_1"/>
<dbReference type="EMBL" id="DS721489">
    <property type="protein sequence ID" value="EEC06504.1"/>
    <property type="molecule type" value="Genomic_DNA"/>
</dbReference>
<keyword evidence="4" id="KW-1185">Reference proteome</keyword>
<evidence type="ECO:0000313" key="2">
    <source>
        <dbReference type="EMBL" id="EEC06504.1"/>
    </source>
</evidence>
<reference evidence="3" key="2">
    <citation type="submission" date="2020-05" db="UniProtKB">
        <authorList>
            <consortium name="EnsemblMetazoa"/>
        </authorList>
    </citation>
    <scope>IDENTIFICATION</scope>
    <source>
        <strain evidence="3">wikel</strain>
    </source>
</reference>
<accession>B7PIT2</accession>
<dbReference type="VEuPathDB" id="VectorBase:ISCI005094"/>
<reference evidence="2 4" key="1">
    <citation type="submission" date="2008-03" db="EMBL/GenBank/DDBJ databases">
        <title>Annotation of Ixodes scapularis.</title>
        <authorList>
            <consortium name="Ixodes scapularis Genome Project Consortium"/>
            <person name="Caler E."/>
            <person name="Hannick L.I."/>
            <person name="Bidwell S."/>
            <person name="Joardar V."/>
            <person name="Thiagarajan M."/>
            <person name="Amedeo P."/>
            <person name="Galinsky K.J."/>
            <person name="Schobel S."/>
            <person name="Inman J."/>
            <person name="Hostetler J."/>
            <person name="Miller J."/>
            <person name="Hammond M."/>
            <person name="Megy K."/>
            <person name="Lawson D."/>
            <person name="Kodira C."/>
            <person name="Sutton G."/>
            <person name="Meyer J."/>
            <person name="Hill C.A."/>
            <person name="Birren B."/>
            <person name="Nene V."/>
            <person name="Collins F."/>
            <person name="Alarcon-Chaidez F."/>
            <person name="Wikel S."/>
            <person name="Strausberg R."/>
        </authorList>
    </citation>
    <scope>NUCLEOTIDE SEQUENCE [LARGE SCALE GENOMIC DNA]</scope>
    <source>
        <strain evidence="4">Wikel</strain>
        <strain evidence="2">Wikel colony</strain>
    </source>
</reference>